<dbReference type="SMART" id="SM00249">
    <property type="entry name" value="PHD"/>
    <property type="match status" value="1"/>
</dbReference>
<proteinExistence type="predicted"/>
<feature type="region of interest" description="Disordered" evidence="5">
    <location>
        <begin position="830"/>
        <end position="909"/>
    </location>
</feature>
<comment type="caution">
    <text evidence="8">The sequence shown here is derived from an EMBL/GenBank/DDBJ whole genome shotgun (WGS) entry which is preliminary data.</text>
</comment>
<feature type="domain" description="PHD-type" evidence="6">
    <location>
        <begin position="200"/>
        <end position="250"/>
    </location>
</feature>
<dbReference type="InterPro" id="IPR013083">
    <property type="entry name" value="Znf_RING/FYVE/PHD"/>
</dbReference>
<feature type="compositionally biased region" description="Basic residues" evidence="5">
    <location>
        <begin position="1233"/>
        <end position="1260"/>
    </location>
</feature>
<dbReference type="SUPFAM" id="SSF57903">
    <property type="entry name" value="FYVE/PHD zinc finger"/>
    <property type="match status" value="1"/>
</dbReference>
<keyword evidence="2 4" id="KW-0863">Zinc-finger</keyword>
<feature type="region of interest" description="Disordered" evidence="5">
    <location>
        <begin position="668"/>
        <end position="716"/>
    </location>
</feature>
<evidence type="ECO:0000259" key="7">
    <source>
        <dbReference type="PROSITE" id="PS50089"/>
    </source>
</evidence>
<feature type="region of interest" description="Disordered" evidence="5">
    <location>
        <begin position="349"/>
        <end position="402"/>
    </location>
</feature>
<dbReference type="Gene3D" id="3.30.40.10">
    <property type="entry name" value="Zinc/RING finger domain, C3HC4 (zinc finger)"/>
    <property type="match status" value="2"/>
</dbReference>
<evidence type="ECO:0000313" key="8">
    <source>
        <dbReference type="EMBL" id="KAJ1178770.1"/>
    </source>
</evidence>
<feature type="compositionally biased region" description="Basic and acidic residues" evidence="5">
    <location>
        <begin position="2137"/>
        <end position="2146"/>
    </location>
</feature>
<feature type="compositionally biased region" description="Basic residues" evidence="5">
    <location>
        <begin position="381"/>
        <end position="399"/>
    </location>
</feature>
<accession>A0AAV7TRC8</accession>
<dbReference type="SUPFAM" id="SSF57997">
    <property type="entry name" value="Tropomyosin"/>
    <property type="match status" value="1"/>
</dbReference>
<feature type="compositionally biased region" description="Low complexity" evidence="5">
    <location>
        <begin position="1331"/>
        <end position="1342"/>
    </location>
</feature>
<evidence type="ECO:0000256" key="2">
    <source>
        <dbReference type="ARBA" id="ARBA00022771"/>
    </source>
</evidence>
<dbReference type="InterPro" id="IPR017907">
    <property type="entry name" value="Znf_RING_CS"/>
</dbReference>
<evidence type="ECO:0000256" key="5">
    <source>
        <dbReference type="SAM" id="MobiDB-lite"/>
    </source>
</evidence>
<keyword evidence="1" id="KW-0479">Metal-binding</keyword>
<feature type="compositionally biased region" description="Basic and acidic residues" evidence="5">
    <location>
        <begin position="863"/>
        <end position="873"/>
    </location>
</feature>
<sequence length="2243" mass="247461">MDDEDSQEELINKNTALGKAKKSALLVLSDEDKGESGDETGSEGDESEEDEEESEGEGEGENENLEELDDDSGSYEDDDDDDEEDEDDQEEEDELDGAVGGADSLNSVPAVNGSRSSDEEGENCPICLNAFRDQVVGTPENCNHYFCLDCIVEWAKNANSCPVDRIAFSCICIRAHFAGAILKKVPVENHAAEDAEDDDSTNCEVCGRCDREDRLLLCDGCDAGYHMECLNPPLGSVPVDEWFCPECAVTNLPADEEEHISETEVATLMADVQPVSNRLRTNVVRTRAIARTRQSERVRETVNRLRTTTRRNEHVPRYLTSSLLDETIEAVVAGMNTAVYQRPLTPRVKTVRKKKTVRRKKGTGRKKPRGKVSTGSWMTGKKTKKRRRRFKGRTRRKTMAKKEVTTRTRIAKTLGLCKPVRGVSIPAVQRSTEPSLGLLRSDIGAASLSVFGDPFALDPYDSQEDQSTGPPSPLSTKRRVLSRSALRSHQPVARPVSVGLSRSLAAPTREHLVPVAATPAAVPDLLGSILSDQNRLMMNSSDIVINRDGSLLAKKSANTSSHKSGSGDSHEGGTSGDNRQETTSTPASGTSAQATSTETTLPSSEPPTTMRPSSTSLFPISPSYGSSPRSLDWMLNPTSKKTEGAFRVNSSFTPRAVQVQNIASGSRLGLKTTESPRFNGNNKKAVASNTLEGNGNQGSTSRVASAAHPPEPGAKRIDLSELPRIPKIRREVTIDNPETIVGKGGNSISDTCTSRVTGKGDSRRPSRFSDVETIKQSTKDSQELLMHVGALTTPSTCSSSVPHVSGEKVPDPSGMSTTGLKITINAGAGLSNRLFSPSTSSPFRPMDSKAQSKPDPVPVCPINKKEKTQKNEIYDPFDPTGSNSSSECSSPEREEPSVSTPECIKTSPDINRSLPEVTRVVPEVSRIAPEVARTSPEVTRVIPEVTRVIPEVTRVIPEVTRVFPEVTRTFPEVTRKLPEVTMTFPKVTMKFPDVTRKFPDVTRKFPEVTRKFPEVTRTFPEVTRTFPEVSLKFTDVTRKLPEVTRKLPEVTRTFPEVSSKVPELTRKFPGISRTIPEVTRTFPSDETKPGAFRSFRLLNASSKVGSSGLGSDFSDVPSANKSVRDVLFDDTIKDGSSATEIDRDIIKRDVEQDKVGGTGPFKNFHASVTLKMTPERTKSTEGHSTWGDADERTVMSAKSEPFTQQSKNKQQKAKRAHKDLRSPSRSRSDSSSRSRKRHKKDKKLISKERKRKKSKSRSRSFSKERNSRSASWTTEDERVKKTRHKNKSRKVFSDHSSSSSHERSKKKKMKELKKNKKKSSSSKDRRKTRSRSASYGSSSSEFYEAKKKKKRRSRSRERSRSSSVDRDKRRKRKAEKIYSHYDKEDSRSRTRERRRSKEKKKVRSRSTSPEVFKDFRHARSREEWQPHKEREVESAEASLSPHRVVKLTGTYGDSVPKLTVSYVEHIPKRTVHSLVVHPENKDPFAVERSKDSSDASFETDSDVETSSGEEKELKDGVKPPIKELSSEAVSVSGENENSHSGSSDYLHSSPKLETTCSTGSVTVNINSQSTHDMITDKGDNADHCSLPVECSEMEAVESSHELMQTPPEHRVMEDTIEDDMGSPLTVEKVDDDVDKMLDDNLSMIHSVCSLVGKGAVNVVTDDVPIMSNSGAQEMSADEVPDTSNNCEHITLDDRMHSTVAVASNNVLDGDTQDTVTDHTSSIVVGVVPDTLDDEAPSVLGEGMNEMSKGMDDKMGEASQNLGDVSNKFVDDLLELDNDAHKTECGNVDSEVGDHVKERIIEDADKEVNEGGNVDAVEGDQMVHFSSEPVYDFASRQSLDGAGHQSTVFLGKVVEDVPEQKDSCAGSGAEGFVSEEVERFSCHVTEDVALHQVDQISVNQMNEHSADKIDELASQQTGEVIGQHMNNVSGSVDSFAGRPMEDFARHLLEKLAGHGMVDFSDHQGDSSSVNQVVKIPGIGTDDVADYQEEDVAGYQEDDFTGDQSEMESSFQSSTQKSKTHVKRVTWNLEEEDDDTSTSEKASRVPFYKLQRAKEGPWKPPESMSQGPHQVYSPDVPLTPPLSSSLPTYTPVSEPSAQYVMTGSLPLLGCMTGSAVTSEPGNLTVASEPGSQSASTGDAEEKTTFPKPSLDRITQEYLKKLHIQERAVEEVKLAIKPFYQSREITKDEYKDILRKAVSKICHSKSGEINPVKVANLIKAYVERYKHLRKHKREIEEYRDMEPESP</sequence>
<feature type="compositionally biased region" description="Basic and acidic residues" evidence="5">
    <location>
        <begin position="1411"/>
        <end position="1433"/>
    </location>
</feature>
<dbReference type="Proteomes" id="UP001066276">
    <property type="component" value="Chromosome 3_2"/>
</dbReference>
<feature type="compositionally biased region" description="Polar residues" evidence="5">
    <location>
        <begin position="581"/>
        <end position="594"/>
    </location>
</feature>
<feature type="domain" description="RING-type" evidence="7">
    <location>
        <begin position="124"/>
        <end position="165"/>
    </location>
</feature>
<dbReference type="Pfam" id="PF23030">
    <property type="entry name" value="SCAF11-like_C"/>
    <property type="match status" value="1"/>
</dbReference>
<dbReference type="CDD" id="cd16635">
    <property type="entry name" value="mRING-HC-C3HC3D_PHRF1"/>
    <property type="match status" value="1"/>
</dbReference>
<dbReference type="Pfam" id="PF00628">
    <property type="entry name" value="PHD"/>
    <property type="match status" value="1"/>
</dbReference>
<evidence type="ECO:0000259" key="6">
    <source>
        <dbReference type="PROSITE" id="PS50016"/>
    </source>
</evidence>
<feature type="compositionally biased region" description="Polar residues" evidence="5">
    <location>
        <begin position="833"/>
        <end position="842"/>
    </location>
</feature>
<dbReference type="PROSITE" id="PS50089">
    <property type="entry name" value="ZF_RING_2"/>
    <property type="match status" value="1"/>
</dbReference>
<feature type="compositionally biased region" description="Acidic residues" evidence="5">
    <location>
        <begin position="37"/>
        <end position="96"/>
    </location>
</feature>
<feature type="compositionally biased region" description="Basic residues" evidence="5">
    <location>
        <begin position="1346"/>
        <end position="1355"/>
    </location>
</feature>
<dbReference type="Pfam" id="PF13639">
    <property type="entry name" value="zf-RING_2"/>
    <property type="match status" value="1"/>
</dbReference>
<evidence type="ECO:0000313" key="9">
    <source>
        <dbReference type="Proteomes" id="UP001066276"/>
    </source>
</evidence>
<evidence type="ECO:0000256" key="1">
    <source>
        <dbReference type="ARBA" id="ARBA00022723"/>
    </source>
</evidence>
<feature type="compositionally biased region" description="Basic and acidic residues" evidence="5">
    <location>
        <begin position="1375"/>
        <end position="1389"/>
    </location>
</feature>
<dbReference type="InterPro" id="IPR001965">
    <property type="entry name" value="Znf_PHD"/>
</dbReference>
<feature type="compositionally biased region" description="Polar residues" evidence="5">
    <location>
        <begin position="104"/>
        <end position="115"/>
    </location>
</feature>
<feature type="compositionally biased region" description="Basic and acidic residues" evidence="5">
    <location>
        <begin position="1508"/>
        <end position="1525"/>
    </location>
</feature>
<feature type="compositionally biased region" description="Polar residues" evidence="5">
    <location>
        <begin position="672"/>
        <end position="703"/>
    </location>
</feature>
<feature type="region of interest" description="Disordered" evidence="5">
    <location>
        <begin position="795"/>
        <end position="814"/>
    </location>
</feature>
<dbReference type="SMART" id="SM00184">
    <property type="entry name" value="RING"/>
    <property type="match status" value="2"/>
</dbReference>
<feature type="region of interest" description="Disordered" evidence="5">
    <location>
        <begin position="1154"/>
        <end position="1439"/>
    </location>
</feature>
<keyword evidence="9" id="KW-1185">Reference proteome</keyword>
<dbReference type="PROSITE" id="PS00518">
    <property type="entry name" value="ZF_RING_1"/>
    <property type="match status" value="1"/>
</dbReference>
<feature type="compositionally biased region" description="Basic and acidic residues" evidence="5">
    <location>
        <begin position="758"/>
        <end position="769"/>
    </location>
</feature>
<evidence type="ECO:0000256" key="3">
    <source>
        <dbReference type="ARBA" id="ARBA00022833"/>
    </source>
</evidence>
<reference evidence="8" key="1">
    <citation type="journal article" date="2022" name="bioRxiv">
        <title>Sequencing and chromosome-scale assembly of the giantPleurodeles waltlgenome.</title>
        <authorList>
            <person name="Brown T."/>
            <person name="Elewa A."/>
            <person name="Iarovenko S."/>
            <person name="Subramanian E."/>
            <person name="Araus A.J."/>
            <person name="Petzold A."/>
            <person name="Susuki M."/>
            <person name="Suzuki K.-i.T."/>
            <person name="Hayashi T."/>
            <person name="Toyoda A."/>
            <person name="Oliveira C."/>
            <person name="Osipova E."/>
            <person name="Leigh N.D."/>
            <person name="Simon A."/>
            <person name="Yun M.H."/>
        </authorList>
    </citation>
    <scope>NUCLEOTIDE SEQUENCE</scope>
    <source>
        <strain evidence="8">20211129_DDA</strain>
        <tissue evidence="8">Liver</tissue>
    </source>
</reference>
<feature type="region of interest" description="Disordered" evidence="5">
    <location>
        <begin position="1482"/>
        <end position="1551"/>
    </location>
</feature>
<evidence type="ECO:0008006" key="10">
    <source>
        <dbReference type="Google" id="ProtNLM"/>
    </source>
</evidence>
<dbReference type="InterPro" id="IPR001841">
    <property type="entry name" value="Znf_RING"/>
</dbReference>
<dbReference type="PROSITE" id="PS50016">
    <property type="entry name" value="ZF_PHD_2"/>
    <property type="match status" value="1"/>
</dbReference>
<keyword evidence="3" id="KW-0862">Zinc</keyword>
<dbReference type="CDD" id="cd15536">
    <property type="entry name" value="PHD_PHRF1"/>
    <property type="match status" value="1"/>
</dbReference>
<dbReference type="InterPro" id="IPR057031">
    <property type="entry name" value="SFR19-like_C"/>
</dbReference>
<dbReference type="InterPro" id="IPR019787">
    <property type="entry name" value="Znf_PHD-finger"/>
</dbReference>
<dbReference type="InterPro" id="IPR011011">
    <property type="entry name" value="Znf_FYVE_PHD"/>
</dbReference>
<feature type="compositionally biased region" description="Basic residues" evidence="5">
    <location>
        <begin position="1280"/>
        <end position="1290"/>
    </location>
</feature>
<feature type="compositionally biased region" description="Basic and acidic residues" evidence="5">
    <location>
        <begin position="1356"/>
        <end position="1367"/>
    </location>
</feature>
<feature type="compositionally biased region" description="Basic residues" evidence="5">
    <location>
        <begin position="349"/>
        <end position="370"/>
    </location>
</feature>
<feature type="compositionally biased region" description="Basic residues" evidence="5">
    <location>
        <begin position="1390"/>
        <end position="1404"/>
    </location>
</feature>
<feature type="compositionally biased region" description="Polar residues" evidence="5">
    <location>
        <begin position="746"/>
        <end position="756"/>
    </location>
</feature>
<dbReference type="PANTHER" id="PTHR12618:SF20">
    <property type="entry name" value="PHD AND RING FINGER DOMAIN-CONTAINING PROTEIN 1"/>
    <property type="match status" value="1"/>
</dbReference>
<dbReference type="EMBL" id="JANPWB010000006">
    <property type="protein sequence ID" value="KAJ1178770.1"/>
    <property type="molecule type" value="Genomic_DNA"/>
</dbReference>
<protein>
    <recommendedName>
        <fullName evidence="10">PHD and RING finger domain-containing protein 1</fullName>
    </recommendedName>
</protein>
<feature type="region of interest" description="Disordered" evidence="5">
    <location>
        <begin position="1"/>
        <end position="122"/>
    </location>
</feature>
<feature type="region of interest" description="Disordered" evidence="5">
    <location>
        <begin position="1998"/>
        <end position="2090"/>
    </location>
</feature>
<dbReference type="PANTHER" id="PTHR12618">
    <property type="entry name" value="PHD AND RING FINGER DOMAIN-CONTAINING PROTEIN 1"/>
    <property type="match status" value="1"/>
</dbReference>
<feature type="region of interest" description="Disordered" evidence="5">
    <location>
        <begin position="555"/>
        <end position="627"/>
    </location>
</feature>
<dbReference type="InterPro" id="IPR047157">
    <property type="entry name" value="PHRF1/Atg35"/>
</dbReference>
<feature type="compositionally biased region" description="Basic residues" evidence="5">
    <location>
        <begin position="1209"/>
        <end position="1218"/>
    </location>
</feature>
<feature type="compositionally biased region" description="Basic and acidic residues" evidence="5">
    <location>
        <begin position="1482"/>
        <end position="1493"/>
    </location>
</feature>
<feature type="region of interest" description="Disordered" evidence="5">
    <location>
        <begin position="738"/>
        <end position="769"/>
    </location>
</feature>
<feature type="compositionally biased region" description="Polar residues" evidence="5">
    <location>
        <begin position="2117"/>
        <end position="2134"/>
    </location>
</feature>
<feature type="compositionally biased region" description="Low complexity" evidence="5">
    <location>
        <begin position="595"/>
        <end position="608"/>
    </location>
</feature>
<organism evidence="8 9">
    <name type="scientific">Pleurodeles waltl</name>
    <name type="common">Iberian ribbed newt</name>
    <dbReference type="NCBI Taxonomy" id="8319"/>
    <lineage>
        <taxon>Eukaryota</taxon>
        <taxon>Metazoa</taxon>
        <taxon>Chordata</taxon>
        <taxon>Craniata</taxon>
        <taxon>Vertebrata</taxon>
        <taxon>Euteleostomi</taxon>
        <taxon>Amphibia</taxon>
        <taxon>Batrachia</taxon>
        <taxon>Caudata</taxon>
        <taxon>Salamandroidea</taxon>
        <taxon>Salamandridae</taxon>
        <taxon>Pleurodelinae</taxon>
        <taxon>Pleurodeles</taxon>
    </lineage>
</organism>
<feature type="compositionally biased region" description="Polar residues" evidence="5">
    <location>
        <begin position="610"/>
        <end position="627"/>
    </location>
</feature>
<feature type="region of interest" description="Disordered" evidence="5">
    <location>
        <begin position="2117"/>
        <end position="2146"/>
    </location>
</feature>
<gene>
    <name evidence="8" type="ORF">NDU88_004012</name>
</gene>
<feature type="compositionally biased region" description="Basic and acidic residues" evidence="5">
    <location>
        <begin position="1219"/>
        <end position="1232"/>
    </location>
</feature>
<name>A0AAV7TRC8_PLEWA</name>
<evidence type="ECO:0000256" key="4">
    <source>
        <dbReference type="PROSITE-ProRule" id="PRU00175"/>
    </source>
</evidence>
<feature type="compositionally biased region" description="Polar residues" evidence="5">
    <location>
        <begin position="556"/>
        <end position="567"/>
    </location>
</feature>
<feature type="compositionally biased region" description="Low complexity" evidence="5">
    <location>
        <begin position="1529"/>
        <end position="1549"/>
    </location>
</feature>
<feature type="compositionally biased region" description="Low complexity" evidence="5">
    <location>
        <begin position="2071"/>
        <end position="2090"/>
    </location>
</feature>
<dbReference type="GO" id="GO:0008270">
    <property type="term" value="F:zinc ion binding"/>
    <property type="evidence" value="ECO:0007669"/>
    <property type="project" value="UniProtKB-KW"/>
</dbReference>
<dbReference type="SUPFAM" id="SSF57850">
    <property type="entry name" value="RING/U-box"/>
    <property type="match status" value="1"/>
</dbReference>
<feature type="compositionally biased region" description="Basic residues" evidence="5">
    <location>
        <begin position="1303"/>
        <end position="1330"/>
    </location>
</feature>